<dbReference type="Pfam" id="PF07786">
    <property type="entry name" value="HGSNAT_cat"/>
    <property type="match status" value="1"/>
</dbReference>
<evidence type="ECO:0000259" key="2">
    <source>
        <dbReference type="Pfam" id="PF07786"/>
    </source>
</evidence>
<feature type="transmembrane region" description="Helical" evidence="1">
    <location>
        <begin position="84"/>
        <end position="101"/>
    </location>
</feature>
<feature type="transmembrane region" description="Helical" evidence="1">
    <location>
        <begin position="188"/>
        <end position="208"/>
    </location>
</feature>
<organism evidence="3 4">
    <name type="scientific">Thermophilibacter provencensis</name>
    <dbReference type="NCBI Taxonomy" id="1852386"/>
    <lineage>
        <taxon>Bacteria</taxon>
        <taxon>Bacillati</taxon>
        <taxon>Actinomycetota</taxon>
        <taxon>Coriobacteriia</taxon>
        <taxon>Coriobacteriales</taxon>
        <taxon>Atopobiaceae</taxon>
        <taxon>Thermophilibacter</taxon>
    </lineage>
</organism>
<protein>
    <submittedName>
        <fullName evidence="3">Heparan-alpha-glucosaminide N-acetyltransferase</fullName>
        <ecNumber evidence="3">2.3.1.78</ecNumber>
    </submittedName>
</protein>
<proteinExistence type="predicted"/>
<keyword evidence="1" id="KW-1133">Transmembrane helix</keyword>
<comment type="caution">
    <text evidence="3">The sequence shown here is derived from an EMBL/GenBank/DDBJ whole genome shotgun (WGS) entry which is preliminary data.</text>
</comment>
<feature type="transmembrane region" description="Helical" evidence="1">
    <location>
        <begin position="107"/>
        <end position="125"/>
    </location>
</feature>
<evidence type="ECO:0000313" key="4">
    <source>
        <dbReference type="Proteomes" id="UP001529256"/>
    </source>
</evidence>
<dbReference type="GO" id="GO:0015019">
    <property type="term" value="F:heparan-alpha-glucosaminide N-acetyltransferase activity"/>
    <property type="evidence" value="ECO:0007669"/>
    <property type="project" value="UniProtKB-EC"/>
</dbReference>
<reference evidence="3 4" key="3">
    <citation type="submission" date="2023-06" db="EMBL/GenBank/DDBJ databases">
        <authorList>
            <person name="Zeman M."/>
            <person name="Kubasova T."/>
            <person name="Jahodarova E."/>
            <person name="Nykrynova M."/>
            <person name="Rychlik I."/>
        </authorList>
    </citation>
    <scope>NUCLEOTIDE SEQUENCE [LARGE SCALE GENOMIC DNA]</scope>
    <source>
        <strain evidence="3 4">153_Feed</strain>
    </source>
</reference>
<feature type="transmembrane region" description="Helical" evidence="1">
    <location>
        <begin position="137"/>
        <end position="163"/>
    </location>
</feature>
<reference evidence="4" key="1">
    <citation type="submission" date="2023-06" db="EMBL/GenBank/DDBJ databases">
        <title>Identification and characterization of horizontal gene transfer across gut microbiota members of farm animals based on homology search.</title>
        <authorList>
            <person name="Zeman M."/>
            <person name="Kubasova T."/>
            <person name="Jahodarova E."/>
            <person name="Nykrynova M."/>
            <person name="Rychlik I."/>
        </authorList>
    </citation>
    <scope>NUCLEOTIDE SEQUENCE [LARGE SCALE GENOMIC DNA]</scope>
    <source>
        <strain evidence="4">153_Feed</strain>
    </source>
</reference>
<feature type="transmembrane region" description="Helical" evidence="1">
    <location>
        <begin position="21"/>
        <end position="37"/>
    </location>
</feature>
<reference evidence="3 4" key="2">
    <citation type="submission" date="2023-06" db="EMBL/GenBank/DDBJ databases">
        <title>Identification and characterization of horizontal gene transfer across gut microbiota members of farm animals based on homology search.</title>
        <authorList>
            <person name="Schwarzerova J."/>
            <person name="Nykrynova M."/>
            <person name="Jureckova K."/>
            <person name="Cejkova D."/>
            <person name="Rychlik I."/>
        </authorList>
    </citation>
    <scope>NUCLEOTIDE SEQUENCE [LARGE SCALE GENOMIC DNA]</scope>
    <source>
        <strain evidence="3 4">153_Feed</strain>
    </source>
</reference>
<feature type="domain" description="Heparan-alpha-glucosaminide N-acetyltransferase catalytic" evidence="2">
    <location>
        <begin position="15"/>
        <end position="241"/>
    </location>
</feature>
<keyword evidence="1" id="KW-0472">Membrane</keyword>
<keyword evidence="3" id="KW-0808">Transferase</keyword>
<dbReference type="EMBL" id="JAUDEA010000005">
    <property type="protein sequence ID" value="MDM8271009.1"/>
    <property type="molecule type" value="Genomic_DNA"/>
</dbReference>
<keyword evidence="4" id="KW-1185">Reference proteome</keyword>
<sequence>MTSDTSPSDAPQSGRVGIFDLLRGFSVVSMVLFHLCYDLKFLGGVELAWFEPPLQDIWRCSISWTFLAIAGCMFTFSRSNLRRALQYGGVALAIWVVTSVASVDTPISFGIIYCMAACTLVTELLRRLGVTPRGYAAAGALFVAFLALQGLSDGTVLFGTVVMPSEAYRSELLSWLGLPGPGFSSGDYYPLLPYLLVYLLGVALGNAWRSRGYPEWARNAHFAPLSFVGRHALAIYVLHQPLLLVLCGLLA</sequence>
<evidence type="ECO:0000313" key="3">
    <source>
        <dbReference type="EMBL" id="MDM8271009.1"/>
    </source>
</evidence>
<keyword evidence="1" id="KW-0812">Transmembrane</keyword>
<evidence type="ECO:0000256" key="1">
    <source>
        <dbReference type="SAM" id="Phobius"/>
    </source>
</evidence>
<name>A0ABT7V337_9ACTN</name>
<gene>
    <name evidence="3" type="ORF">QUW25_04905</name>
</gene>
<dbReference type="Proteomes" id="UP001529256">
    <property type="component" value="Unassembled WGS sequence"/>
</dbReference>
<dbReference type="EC" id="2.3.1.78" evidence="3"/>
<feature type="transmembrane region" description="Helical" evidence="1">
    <location>
        <begin position="57"/>
        <end position="77"/>
    </location>
</feature>
<dbReference type="InterPro" id="IPR012429">
    <property type="entry name" value="HGSNAT_cat"/>
</dbReference>
<dbReference type="RefSeq" id="WP_289511101.1">
    <property type="nucleotide sequence ID" value="NZ_JAUDEA010000005.1"/>
</dbReference>
<accession>A0ABT7V337</accession>
<keyword evidence="3" id="KW-0012">Acyltransferase</keyword>